<dbReference type="GO" id="GO:0046872">
    <property type="term" value="F:metal ion binding"/>
    <property type="evidence" value="ECO:0007669"/>
    <property type="project" value="UniProtKB-KW"/>
</dbReference>
<keyword evidence="1" id="KW-0819">tRNA processing</keyword>
<comment type="similarity">
    <text evidence="2">Belongs to the cytidine and deoxycytidylate deaminase family. ADAT3 subfamily.</text>
</comment>
<dbReference type="EMBL" id="JAPDFW010000058">
    <property type="protein sequence ID" value="KAJ5077480.1"/>
    <property type="molecule type" value="Genomic_DNA"/>
</dbReference>
<dbReference type="GO" id="GO:0005737">
    <property type="term" value="C:cytoplasm"/>
    <property type="evidence" value="ECO:0007669"/>
    <property type="project" value="TreeGrafter"/>
</dbReference>
<dbReference type="PANTHER" id="PTHR11079:SF156">
    <property type="entry name" value="INACTIVE TRNA-SPECIFIC ADENOSINE DEAMINASE-LIKE PROTEIN 3-RELATED"/>
    <property type="match status" value="1"/>
</dbReference>
<dbReference type="AlphaFoldDB" id="A0A9Q0LUF6"/>
<name>A0A9Q0LUF6_ANAIG</name>
<dbReference type="GO" id="GO:0052717">
    <property type="term" value="F:tRNA-specific adenosine-34 deaminase activity"/>
    <property type="evidence" value="ECO:0007669"/>
    <property type="project" value="UniProtKB-EC"/>
</dbReference>
<dbReference type="GO" id="GO:0005634">
    <property type="term" value="C:nucleus"/>
    <property type="evidence" value="ECO:0007669"/>
    <property type="project" value="TreeGrafter"/>
</dbReference>
<evidence type="ECO:0000256" key="2">
    <source>
        <dbReference type="ARBA" id="ARBA00038160"/>
    </source>
</evidence>
<dbReference type="PROSITE" id="PS51747">
    <property type="entry name" value="CYT_DCMP_DEAMINASES_2"/>
    <property type="match status" value="1"/>
</dbReference>
<dbReference type="PANTHER" id="PTHR11079">
    <property type="entry name" value="CYTOSINE DEAMINASE FAMILY MEMBER"/>
    <property type="match status" value="1"/>
</dbReference>
<evidence type="ECO:0000313" key="4">
    <source>
        <dbReference type="EMBL" id="KAJ5077480.1"/>
    </source>
</evidence>
<accession>A0A9Q0LUF6</accession>
<evidence type="ECO:0000259" key="3">
    <source>
        <dbReference type="PROSITE" id="PS51747"/>
    </source>
</evidence>
<feature type="domain" description="CMP/dCMP-type deaminase" evidence="3">
    <location>
        <begin position="134"/>
        <end position="240"/>
    </location>
</feature>
<keyword evidence="5" id="KW-1185">Reference proteome</keyword>
<dbReference type="GO" id="GO:0002100">
    <property type="term" value="P:tRNA wobble adenosine to inosine editing"/>
    <property type="evidence" value="ECO:0007669"/>
    <property type="project" value="InterPro"/>
</dbReference>
<dbReference type="OrthoDB" id="3180714at2759"/>
<dbReference type="InterPro" id="IPR016193">
    <property type="entry name" value="Cytidine_deaminase-like"/>
</dbReference>
<comment type="caution">
    <text evidence="4">The sequence shown here is derived from an EMBL/GenBank/DDBJ whole genome shotgun (WGS) entry which is preliminary data.</text>
</comment>
<evidence type="ECO:0000256" key="1">
    <source>
        <dbReference type="ARBA" id="ARBA00022694"/>
    </source>
</evidence>
<proteinExistence type="inferred from homology"/>
<dbReference type="InterPro" id="IPR002125">
    <property type="entry name" value="CMP_dCMP_dom"/>
</dbReference>
<sequence length="264" mass="30716">MSNPSFILIRHENYERSIGKIFLFATEIEQKKTSQILNQLSNFPLSKNFDHLKRVKRQTSIGKNHVILGDKEMIKEMENIIKENNLRVFEVAVPQYKPHTKDQLKEALELWPTTWKRSPKSVSETPYLTQKEEKMAKYFMQIAIKNASIANQYSELPIGGLIVDPKNGEILAKFSKSSRYLCTDLDLYITREPCVMCSMALLHSRIHRVFFAKKNKDFGGLCSIFKIHTNKQLNHHFPVYQLIDSDLLNELNEIEKNSTLKNIN</sequence>
<evidence type="ECO:0000313" key="5">
    <source>
        <dbReference type="Proteomes" id="UP001149090"/>
    </source>
</evidence>
<dbReference type="InterPro" id="IPR058535">
    <property type="entry name" value="MafB19-deam"/>
</dbReference>
<organism evidence="4 5">
    <name type="scientific">Anaeramoeba ignava</name>
    <name type="common">Anaerobic marine amoeba</name>
    <dbReference type="NCBI Taxonomy" id="1746090"/>
    <lineage>
        <taxon>Eukaryota</taxon>
        <taxon>Metamonada</taxon>
        <taxon>Anaeramoebidae</taxon>
        <taxon>Anaeramoeba</taxon>
    </lineage>
</organism>
<dbReference type="Pfam" id="PF14437">
    <property type="entry name" value="MafB19-deam"/>
    <property type="match status" value="1"/>
</dbReference>
<protein>
    <submittedName>
        <fullName evidence="4">Inactive tRNA-specific adenosine deaminase-like protein</fullName>
    </submittedName>
</protein>
<gene>
    <name evidence="4" type="ORF">M0811_06003</name>
</gene>
<dbReference type="Gene3D" id="3.40.140.10">
    <property type="entry name" value="Cytidine Deaminase, domain 2"/>
    <property type="match status" value="2"/>
</dbReference>
<reference evidence="4" key="1">
    <citation type="submission" date="2022-10" db="EMBL/GenBank/DDBJ databases">
        <title>Novel sulphate-reducing endosymbionts in the free-living metamonad Anaeramoeba.</title>
        <authorList>
            <person name="Jerlstrom-Hultqvist J."/>
            <person name="Cepicka I."/>
            <person name="Gallot-Lavallee L."/>
            <person name="Salas-Leiva D."/>
            <person name="Curtis B.A."/>
            <person name="Zahonova K."/>
            <person name="Pipaliya S."/>
            <person name="Dacks J."/>
            <person name="Roger A.J."/>
        </authorList>
    </citation>
    <scope>NUCLEOTIDE SEQUENCE</scope>
    <source>
        <strain evidence="4">BMAN</strain>
    </source>
</reference>
<dbReference type="Proteomes" id="UP001149090">
    <property type="component" value="Unassembled WGS sequence"/>
</dbReference>
<dbReference type="SUPFAM" id="SSF53927">
    <property type="entry name" value="Cytidine deaminase-like"/>
    <property type="match status" value="1"/>
</dbReference>
<dbReference type="CDD" id="cd01285">
    <property type="entry name" value="nucleoside_deaminase"/>
    <property type="match status" value="1"/>
</dbReference>